<dbReference type="Proteomes" id="UP001054252">
    <property type="component" value="Unassembled WGS sequence"/>
</dbReference>
<protein>
    <submittedName>
        <fullName evidence="2">Uncharacterized protein</fullName>
    </submittedName>
</protein>
<evidence type="ECO:0000256" key="1">
    <source>
        <dbReference type="SAM" id="MobiDB-lite"/>
    </source>
</evidence>
<dbReference type="EMBL" id="BPVZ01000505">
    <property type="protein sequence ID" value="GKV51504.1"/>
    <property type="molecule type" value="Genomic_DNA"/>
</dbReference>
<name>A0AAV5MR80_9ROSI</name>
<organism evidence="2 3">
    <name type="scientific">Rubroshorea leprosula</name>
    <dbReference type="NCBI Taxonomy" id="152421"/>
    <lineage>
        <taxon>Eukaryota</taxon>
        <taxon>Viridiplantae</taxon>
        <taxon>Streptophyta</taxon>
        <taxon>Embryophyta</taxon>
        <taxon>Tracheophyta</taxon>
        <taxon>Spermatophyta</taxon>
        <taxon>Magnoliopsida</taxon>
        <taxon>eudicotyledons</taxon>
        <taxon>Gunneridae</taxon>
        <taxon>Pentapetalae</taxon>
        <taxon>rosids</taxon>
        <taxon>malvids</taxon>
        <taxon>Malvales</taxon>
        <taxon>Dipterocarpaceae</taxon>
        <taxon>Rubroshorea</taxon>
    </lineage>
</organism>
<gene>
    <name evidence="2" type="ORF">SLEP1_g58149</name>
</gene>
<comment type="caution">
    <text evidence="2">The sequence shown here is derived from an EMBL/GenBank/DDBJ whole genome shotgun (WGS) entry which is preliminary data.</text>
</comment>
<feature type="compositionally biased region" description="Polar residues" evidence="1">
    <location>
        <begin position="8"/>
        <end position="26"/>
    </location>
</feature>
<reference evidence="2 3" key="1">
    <citation type="journal article" date="2021" name="Commun. Biol.">
        <title>The genome of Shorea leprosula (Dipterocarpaceae) highlights the ecological relevance of drought in aseasonal tropical rainforests.</title>
        <authorList>
            <person name="Ng K.K.S."/>
            <person name="Kobayashi M.J."/>
            <person name="Fawcett J.A."/>
            <person name="Hatakeyama M."/>
            <person name="Paape T."/>
            <person name="Ng C.H."/>
            <person name="Ang C.C."/>
            <person name="Tnah L.H."/>
            <person name="Lee C.T."/>
            <person name="Nishiyama T."/>
            <person name="Sese J."/>
            <person name="O'Brien M.J."/>
            <person name="Copetti D."/>
            <person name="Mohd Noor M.I."/>
            <person name="Ong R.C."/>
            <person name="Putra M."/>
            <person name="Sireger I.Z."/>
            <person name="Indrioko S."/>
            <person name="Kosugi Y."/>
            <person name="Izuno A."/>
            <person name="Isagi Y."/>
            <person name="Lee S.L."/>
            <person name="Shimizu K.K."/>
        </authorList>
    </citation>
    <scope>NUCLEOTIDE SEQUENCE [LARGE SCALE GENOMIC DNA]</scope>
    <source>
        <strain evidence="2">214</strain>
    </source>
</reference>
<sequence>MEEGVGRVSSNGCGEQNLNYNEQDGSGSLMGADKVECSIEEGRIEGDALRGTSHDLGLKSEGAYCKENELKGPSGEEDTRKSPIKNNLSGLATNENIGASKWLGQHHPCTYMSPTYAID</sequence>
<evidence type="ECO:0000313" key="2">
    <source>
        <dbReference type="EMBL" id="GKV51504.1"/>
    </source>
</evidence>
<feature type="region of interest" description="Disordered" evidence="1">
    <location>
        <begin position="1"/>
        <end position="30"/>
    </location>
</feature>
<accession>A0AAV5MR80</accession>
<evidence type="ECO:0000313" key="3">
    <source>
        <dbReference type="Proteomes" id="UP001054252"/>
    </source>
</evidence>
<feature type="region of interest" description="Disordered" evidence="1">
    <location>
        <begin position="67"/>
        <end position="89"/>
    </location>
</feature>
<keyword evidence="3" id="KW-1185">Reference proteome</keyword>
<proteinExistence type="predicted"/>
<dbReference type="AlphaFoldDB" id="A0AAV5MR80"/>